<reference evidence="2" key="1">
    <citation type="submission" date="2023-06" db="EMBL/GenBank/DDBJ databases">
        <title>Cytophagales bacterium Strain LB-30, isolated from soil.</title>
        <authorList>
            <person name="Liu B."/>
        </authorList>
    </citation>
    <scope>NUCLEOTIDE SEQUENCE</scope>
    <source>
        <strain evidence="2">LB-30</strain>
    </source>
</reference>
<dbReference type="InterPro" id="IPR019734">
    <property type="entry name" value="TPR_rpt"/>
</dbReference>
<proteinExistence type="predicted"/>
<keyword evidence="1" id="KW-0732">Signal</keyword>
<comment type="caution">
    <text evidence="2">The sequence shown here is derived from an EMBL/GenBank/DDBJ whole genome shotgun (WGS) entry which is preliminary data.</text>
</comment>
<protein>
    <submittedName>
        <fullName evidence="2">Tetratricopeptide repeat protein</fullName>
    </submittedName>
</protein>
<name>A0ABT8F5D5_9BACT</name>
<evidence type="ECO:0000313" key="3">
    <source>
        <dbReference type="Proteomes" id="UP001168552"/>
    </source>
</evidence>
<dbReference type="Gene3D" id="1.25.40.10">
    <property type="entry name" value="Tetratricopeptide repeat domain"/>
    <property type="match status" value="2"/>
</dbReference>
<evidence type="ECO:0000256" key="1">
    <source>
        <dbReference type="SAM" id="SignalP"/>
    </source>
</evidence>
<dbReference type="EMBL" id="JAUHJS010000004">
    <property type="protein sequence ID" value="MDN4165593.1"/>
    <property type="molecule type" value="Genomic_DNA"/>
</dbReference>
<sequence>MWINAKIVVVLLPLFLLIGFTTSAQSNDSEEIQLAQYYYQQGDVDKSYVLFQKLAKKEQNLPYIHQTYLELMLNTQKFNEAEDYIEKRVKRSPEDLYLLTDKAIVYTRSQNAAAQKAFDQAIELAVKQSNSIRPYGNYLINKQLTEQAEKLFLSARKAYREPYAFANDLALVYRILGKKQAMVDEYLNYLETNPAAMNYVQNSLQIFLTEKEDKEAMEQLLLDKIQSNPSNTNYAELLVWNYLQQKNFREAYIQARALDRRAKKEGQQLFSIAHIATENKEYELAINIYQYVIDQYPDEITYITAKRSQIKAREELIKNTLPVNTLQVNELIQEYKKLVAQYGINKNTQEALRQQALLQAFYLNQLDTAIQILENLVASPQVGPHFKSQVKLDLGDIFILYQQPWESALLYAQVEKAERQSPLGYEAKLKNAQLSFYQGKYTLAQSHLDILKKATTREIANDAIQMSLLIKDNLGYDSTTTELDIYSFARFRSFIQDYRSAKDTLEYLVKTKPTHNVADEAYWLLADIAKKEGDFLQAITYLQEITTHFSYDILADDALYTIGVIQQEYLKEDAQAMQSFEKLLFEYPGSMFVEEARKRFRTLRGDFVN</sequence>
<dbReference type="Proteomes" id="UP001168552">
    <property type="component" value="Unassembled WGS sequence"/>
</dbReference>
<feature type="signal peptide" evidence="1">
    <location>
        <begin position="1"/>
        <end position="26"/>
    </location>
</feature>
<evidence type="ECO:0000313" key="2">
    <source>
        <dbReference type="EMBL" id="MDN4165593.1"/>
    </source>
</evidence>
<keyword evidence="3" id="KW-1185">Reference proteome</keyword>
<dbReference type="InterPro" id="IPR011990">
    <property type="entry name" value="TPR-like_helical_dom_sf"/>
</dbReference>
<feature type="chain" id="PRO_5046783946" evidence="1">
    <location>
        <begin position="27"/>
        <end position="609"/>
    </location>
</feature>
<accession>A0ABT8F5D5</accession>
<organism evidence="2 3">
    <name type="scientific">Shiella aurantiaca</name>
    <dbReference type="NCBI Taxonomy" id="3058365"/>
    <lineage>
        <taxon>Bacteria</taxon>
        <taxon>Pseudomonadati</taxon>
        <taxon>Bacteroidota</taxon>
        <taxon>Cytophagia</taxon>
        <taxon>Cytophagales</taxon>
        <taxon>Shiellaceae</taxon>
        <taxon>Shiella</taxon>
    </lineage>
</organism>
<dbReference type="SMART" id="SM00028">
    <property type="entry name" value="TPR"/>
    <property type="match status" value="3"/>
</dbReference>
<dbReference type="RefSeq" id="WP_320004124.1">
    <property type="nucleotide sequence ID" value="NZ_JAUHJS010000004.1"/>
</dbReference>
<gene>
    <name evidence="2" type="ORF">QWY31_08775</name>
</gene>
<dbReference type="Pfam" id="PF13174">
    <property type="entry name" value="TPR_6"/>
    <property type="match status" value="1"/>
</dbReference>
<dbReference type="SUPFAM" id="SSF48452">
    <property type="entry name" value="TPR-like"/>
    <property type="match status" value="2"/>
</dbReference>